<comment type="caution">
    <text evidence="2">The sequence shown here is derived from an EMBL/GenBank/DDBJ whole genome shotgun (WGS) entry which is preliminary data.</text>
</comment>
<evidence type="ECO:0000313" key="2">
    <source>
        <dbReference type="EMBL" id="PAK85321.1"/>
    </source>
</evidence>
<evidence type="ECO:0000256" key="1">
    <source>
        <dbReference type="SAM" id="Phobius"/>
    </source>
</evidence>
<dbReference type="AlphaFoldDB" id="A0AAE5NI59"/>
<gene>
    <name evidence="2" type="ORF">B8W87_07945</name>
</gene>
<reference evidence="2 3" key="1">
    <citation type="submission" date="2017-04" db="EMBL/GenBank/DDBJ databases">
        <title>Kefir bacterial isolates.</title>
        <authorList>
            <person name="Kim Y."/>
            <person name="Blasche S."/>
            <person name="Patil K.R."/>
        </authorList>
    </citation>
    <scope>NUCLEOTIDE SEQUENCE [LARGE SCALE GENOMIC DNA]</scope>
    <source>
        <strain evidence="2 3">OG2-1</strain>
    </source>
</reference>
<keyword evidence="1" id="KW-0812">Transmembrane</keyword>
<feature type="transmembrane region" description="Helical" evidence="1">
    <location>
        <begin position="63"/>
        <end position="85"/>
    </location>
</feature>
<name>A0AAE5NI59_9MICC</name>
<dbReference type="RefSeq" id="WP_095343734.1">
    <property type="nucleotide sequence ID" value="NZ_CP178330.1"/>
</dbReference>
<evidence type="ECO:0000313" key="3">
    <source>
        <dbReference type="Proteomes" id="UP000216195"/>
    </source>
</evidence>
<proteinExistence type="predicted"/>
<protein>
    <submittedName>
        <fullName evidence="2">Uncharacterized protein</fullName>
    </submittedName>
</protein>
<sequence length="214" mass="23907">MEDFQPSRMSNGLKAYLSKSSQKNDPSNFKEQRIKPLGIAQILLSLLGMCIMLFASSYSSTNIYISFAIMFVIAIIVIGITLINLNTYVMITRSFVETCTFKGHKNKIEYKNITGYNVYDDGYETGIVLQGSGKIVNNGRDINSVQASSVCANLAYLQAQLTFRILNNRWAKPHSEDDQKLIFDYIDSGRAREVCMSRGGTVFSNAQDDPAPTH</sequence>
<organism evidence="2 3">
    <name type="scientific">Rothia dentocariosa</name>
    <dbReference type="NCBI Taxonomy" id="2047"/>
    <lineage>
        <taxon>Bacteria</taxon>
        <taxon>Bacillati</taxon>
        <taxon>Actinomycetota</taxon>
        <taxon>Actinomycetes</taxon>
        <taxon>Micrococcales</taxon>
        <taxon>Micrococcaceae</taxon>
        <taxon>Rothia</taxon>
    </lineage>
</organism>
<keyword evidence="1" id="KW-1133">Transmembrane helix</keyword>
<accession>A0AAE5NI59</accession>
<keyword evidence="1" id="KW-0472">Membrane</keyword>
<dbReference type="EMBL" id="NCWU01000009">
    <property type="protein sequence ID" value="PAK85321.1"/>
    <property type="molecule type" value="Genomic_DNA"/>
</dbReference>
<feature type="transmembrane region" description="Helical" evidence="1">
    <location>
        <begin position="37"/>
        <end position="57"/>
    </location>
</feature>
<dbReference type="Proteomes" id="UP000216195">
    <property type="component" value="Unassembled WGS sequence"/>
</dbReference>